<feature type="region of interest" description="Disordered" evidence="1">
    <location>
        <begin position="88"/>
        <end position="251"/>
    </location>
</feature>
<sequence length="961" mass="104294">MKSLFKSITSRSNSTSNNDNEATPSTLRTSPVTPVLPPIATGVSILPISNHTPSIPIPNIRRASEPISSERWARPNLPSYAVSRAIPEHDNNNRALPDYQDVISSPTSSRLQSRDDSSFVNQATREYFGTSSTSQTNNPFRTSSPIEETAQEDSSEENGTSSENQTSEDVFSDHREAQTQREDGDQDQVLDEGFEEDNDDDDPLIPRRRILDPQTARRNTFTATDRPRPRRPTLSSGLSSSLGRTDSNADRGLTSLLGEGYIDLPIPTSDPPIYSPSLGRDELRLISSVHLSADHPASAYFNEIAQSPPPPSGPIPSSSLANLENNNNSDNSNTISSMNTSAGNKKLRVNITRGAKRLNLNGTGPLYIKLAREEWVEGIINVGKVDRAVTLEVAIIGMINVSYYVRGQYTVLDTLPMARNKIQLFPRPTETTTFGHSEQLSNHSNGQNLSANTPLDSQPSSTSNLIPPPTQATLVGPLLTKDGQPLLPPNTSFSFALQMPNTHFRDANSELPPSCDLQQVGMQANVEYVLRVKLVRKGLRFNETVTVPIFYAPRAYIPPRRIRSLTFDDPLNPGWRSIELNGGKPKSKSELPSPLNANSNQGPGIDVTLLLPSPPILFIPSDPDSELPSFPFHLHFHSTLPHVLSTFANPQNSKFVVRLTRVTIFRIGLEKEIRRIEVPTKSKVWQEGGDQIELGIDGMINDTNSPNGRRGSTASNATSRGRRGSLLGDNNSNNNNNTSSQDNALSSSVPTSSNMRGGSETESGGNEGPGGPLRRFSSAGTTSTPGVNPESPRKKSFLGDRRGSFSLRRRNSNSSQSSTAGGSNLSIGGGQANMNSNVLSPTISNLPPIIDEDDNSPTNNENQSEVHGVSTSAFGGSSIVPVDMTSTDVHLKGSIQIKPLISSSVQVDLIRKLMIQSFIVPEMTLTYVLEVGIEPKKGSVRENFTHVWGGGVVEVVLGRRS</sequence>
<feature type="compositionally biased region" description="Low complexity" evidence="1">
    <location>
        <begin position="232"/>
        <end position="246"/>
    </location>
</feature>
<dbReference type="GeneID" id="91095448"/>
<dbReference type="EMBL" id="CP144103">
    <property type="protein sequence ID" value="WWC89850.1"/>
    <property type="molecule type" value="Genomic_DNA"/>
</dbReference>
<feature type="compositionally biased region" description="Low complexity" evidence="1">
    <location>
        <begin position="7"/>
        <end position="20"/>
    </location>
</feature>
<evidence type="ECO:0000256" key="1">
    <source>
        <dbReference type="SAM" id="MobiDB-lite"/>
    </source>
</evidence>
<accession>A0AAX4JZ70</accession>
<feature type="region of interest" description="Disordered" evidence="1">
    <location>
        <begin position="576"/>
        <end position="599"/>
    </location>
</feature>
<name>A0AAX4JZ70_9TREE</name>
<evidence type="ECO:0000313" key="3">
    <source>
        <dbReference type="Proteomes" id="UP001355207"/>
    </source>
</evidence>
<feature type="compositionally biased region" description="Polar residues" evidence="1">
    <location>
        <begin position="832"/>
        <end position="845"/>
    </location>
</feature>
<feature type="compositionally biased region" description="Low complexity" evidence="1">
    <location>
        <begin position="730"/>
        <end position="740"/>
    </location>
</feature>
<feature type="region of interest" description="Disordered" evidence="1">
    <location>
        <begin position="302"/>
        <end position="341"/>
    </location>
</feature>
<feature type="compositionally biased region" description="Polar residues" evidence="1">
    <location>
        <begin position="21"/>
        <end position="32"/>
    </location>
</feature>
<feature type="compositionally biased region" description="Basic and acidic residues" evidence="1">
    <location>
        <begin position="171"/>
        <end position="183"/>
    </location>
</feature>
<proteinExistence type="predicted"/>
<feature type="compositionally biased region" description="Polar residues" evidence="1">
    <location>
        <begin position="102"/>
        <end position="111"/>
    </location>
</feature>
<feature type="compositionally biased region" description="Polar residues" evidence="1">
    <location>
        <begin position="856"/>
        <end position="867"/>
    </location>
</feature>
<evidence type="ECO:0008006" key="4">
    <source>
        <dbReference type="Google" id="ProtNLM"/>
    </source>
</evidence>
<feature type="compositionally biased region" description="Low complexity" evidence="1">
    <location>
        <begin position="812"/>
        <end position="826"/>
    </location>
</feature>
<protein>
    <recommendedName>
        <fullName evidence="4">Arrestin C-terminal-like domain-containing protein</fullName>
    </recommendedName>
</protein>
<feature type="compositionally biased region" description="Polar residues" evidence="1">
    <location>
        <begin position="741"/>
        <end position="756"/>
    </location>
</feature>
<dbReference type="AlphaFoldDB" id="A0AAX4JZ70"/>
<feature type="compositionally biased region" description="Basic and acidic residues" evidence="1">
    <location>
        <begin position="791"/>
        <end position="803"/>
    </location>
</feature>
<dbReference type="Proteomes" id="UP001355207">
    <property type="component" value="Chromosome 6"/>
</dbReference>
<feature type="compositionally biased region" description="Acidic residues" evidence="1">
    <location>
        <begin position="184"/>
        <end position="203"/>
    </location>
</feature>
<feature type="compositionally biased region" description="Polar residues" evidence="1">
    <location>
        <begin position="701"/>
        <end position="719"/>
    </location>
</feature>
<feature type="region of interest" description="Disordered" evidence="1">
    <location>
        <begin position="695"/>
        <end position="867"/>
    </location>
</feature>
<gene>
    <name evidence="2" type="ORF">L201_004778</name>
</gene>
<organism evidence="2 3">
    <name type="scientific">Kwoniella dendrophila CBS 6074</name>
    <dbReference type="NCBI Taxonomy" id="1295534"/>
    <lineage>
        <taxon>Eukaryota</taxon>
        <taxon>Fungi</taxon>
        <taxon>Dikarya</taxon>
        <taxon>Basidiomycota</taxon>
        <taxon>Agaricomycotina</taxon>
        <taxon>Tremellomycetes</taxon>
        <taxon>Tremellales</taxon>
        <taxon>Cryptococcaceae</taxon>
        <taxon>Kwoniella</taxon>
    </lineage>
</organism>
<feature type="region of interest" description="Disordered" evidence="1">
    <location>
        <begin position="1"/>
        <end position="34"/>
    </location>
</feature>
<feature type="compositionally biased region" description="Polar residues" evidence="1">
    <location>
        <begin position="429"/>
        <end position="465"/>
    </location>
</feature>
<feature type="compositionally biased region" description="Polar residues" evidence="1">
    <location>
        <begin position="157"/>
        <end position="169"/>
    </location>
</feature>
<keyword evidence="3" id="KW-1185">Reference proteome</keyword>
<evidence type="ECO:0000313" key="2">
    <source>
        <dbReference type="EMBL" id="WWC89850.1"/>
    </source>
</evidence>
<feature type="compositionally biased region" description="Low complexity" evidence="1">
    <location>
        <begin position="315"/>
        <end position="341"/>
    </location>
</feature>
<feature type="compositionally biased region" description="Polar residues" evidence="1">
    <location>
        <begin position="118"/>
        <end position="146"/>
    </location>
</feature>
<dbReference type="RefSeq" id="XP_066076613.1">
    <property type="nucleotide sequence ID" value="XM_066220516.1"/>
</dbReference>
<feature type="region of interest" description="Disordered" evidence="1">
    <location>
        <begin position="429"/>
        <end position="472"/>
    </location>
</feature>
<reference evidence="2 3" key="1">
    <citation type="submission" date="2024-01" db="EMBL/GenBank/DDBJ databases">
        <title>Comparative genomics of Cryptococcus and Kwoniella reveals pathogenesis evolution and contrasting modes of karyotype evolution via chromosome fusion or intercentromeric recombination.</title>
        <authorList>
            <person name="Coelho M.A."/>
            <person name="David-Palma M."/>
            <person name="Shea T."/>
            <person name="Bowers K."/>
            <person name="McGinley-Smith S."/>
            <person name="Mohammad A.W."/>
            <person name="Gnirke A."/>
            <person name="Yurkov A.M."/>
            <person name="Nowrousian M."/>
            <person name="Sun S."/>
            <person name="Cuomo C.A."/>
            <person name="Heitman J."/>
        </authorList>
    </citation>
    <scope>NUCLEOTIDE SEQUENCE [LARGE SCALE GENOMIC DNA]</scope>
    <source>
        <strain evidence="2 3">CBS 6074</strain>
    </source>
</reference>